<keyword evidence="7" id="KW-1185">Reference proteome</keyword>
<evidence type="ECO:0000256" key="2">
    <source>
        <dbReference type="ARBA" id="ARBA00009116"/>
    </source>
</evidence>
<keyword evidence="3" id="KW-0809">Transit peptide</keyword>
<dbReference type="GO" id="GO:0033615">
    <property type="term" value="P:mitochondrial proton-transporting ATP synthase complex assembly"/>
    <property type="evidence" value="ECO:0007669"/>
    <property type="project" value="TreeGrafter"/>
</dbReference>
<dbReference type="PANTHER" id="PTHR13126:SF0">
    <property type="entry name" value="ATP SYNTHASE MITOCHONDRIAL F1 COMPLEX ASSEMBLY FACTOR 1"/>
    <property type="match status" value="1"/>
</dbReference>
<dbReference type="EMBL" id="JBBPFD010000139">
    <property type="protein sequence ID" value="KAK7880144.1"/>
    <property type="molecule type" value="Genomic_DNA"/>
</dbReference>
<organism evidence="6 7">
    <name type="scientific">Mugilogobius chulae</name>
    <name type="common">yellowstripe goby</name>
    <dbReference type="NCBI Taxonomy" id="88201"/>
    <lineage>
        <taxon>Eukaryota</taxon>
        <taxon>Metazoa</taxon>
        <taxon>Chordata</taxon>
        <taxon>Craniata</taxon>
        <taxon>Vertebrata</taxon>
        <taxon>Euteleostomi</taxon>
        <taxon>Actinopterygii</taxon>
        <taxon>Neopterygii</taxon>
        <taxon>Teleostei</taxon>
        <taxon>Neoteleostei</taxon>
        <taxon>Acanthomorphata</taxon>
        <taxon>Gobiaria</taxon>
        <taxon>Gobiiformes</taxon>
        <taxon>Gobioidei</taxon>
        <taxon>Gobiidae</taxon>
        <taxon>Gobionellinae</taxon>
        <taxon>Mugilogobius</taxon>
    </lineage>
</organism>
<evidence type="ECO:0000313" key="6">
    <source>
        <dbReference type="EMBL" id="KAK7880144.1"/>
    </source>
</evidence>
<name>A0AAW0MJA1_9GOBI</name>
<evidence type="ECO:0000256" key="1">
    <source>
        <dbReference type="ARBA" id="ARBA00004173"/>
    </source>
</evidence>
<dbReference type="InterPro" id="IPR010591">
    <property type="entry name" value="ATP11"/>
</dbReference>
<feature type="compositionally biased region" description="Basic and acidic residues" evidence="5">
    <location>
        <begin position="90"/>
        <end position="103"/>
    </location>
</feature>
<comment type="similarity">
    <text evidence="2">Belongs to the ATP11 family.</text>
</comment>
<proteinExistence type="inferred from homology"/>
<evidence type="ECO:0000256" key="4">
    <source>
        <dbReference type="ARBA" id="ARBA00023128"/>
    </source>
</evidence>
<protein>
    <submittedName>
        <fullName evidence="6">Uncharacterized protein</fullName>
    </submittedName>
</protein>
<feature type="region of interest" description="Disordered" evidence="5">
    <location>
        <begin position="88"/>
        <end position="113"/>
    </location>
</feature>
<comment type="subcellular location">
    <subcellularLocation>
        <location evidence="1">Mitochondrion</location>
    </subcellularLocation>
</comment>
<gene>
    <name evidence="6" type="ORF">WMY93_033194</name>
</gene>
<reference evidence="7" key="1">
    <citation type="submission" date="2024-04" db="EMBL/GenBank/DDBJ databases">
        <title>Salinicola lusitanus LLJ914,a marine bacterium isolated from the Okinawa Trough.</title>
        <authorList>
            <person name="Li J."/>
        </authorList>
    </citation>
    <scope>NUCLEOTIDE SEQUENCE [LARGE SCALE GENOMIC DNA]</scope>
</reference>
<accession>A0AAW0MJA1</accession>
<evidence type="ECO:0000256" key="3">
    <source>
        <dbReference type="ARBA" id="ARBA00022946"/>
    </source>
</evidence>
<dbReference type="AlphaFoldDB" id="A0AAW0MJA1"/>
<sequence length="131" mass="13974">MPCNHESLGPSPQQGVGSIVLLDPGTINATVTGPRPFLFALPRSDGYEFFVGQWSGLQLHFTSLINLQTVGESAPVSWSCVITLNSNTRSRPDDGREGHECTGRSRGPWSGQSGAAVLRLQRRCVPIGGGL</sequence>
<comment type="caution">
    <text evidence="6">The sequence shown here is derived from an EMBL/GenBank/DDBJ whole genome shotgun (WGS) entry which is preliminary data.</text>
</comment>
<dbReference type="GO" id="GO:0005739">
    <property type="term" value="C:mitochondrion"/>
    <property type="evidence" value="ECO:0007669"/>
    <property type="project" value="UniProtKB-SubCell"/>
</dbReference>
<evidence type="ECO:0000313" key="7">
    <source>
        <dbReference type="Proteomes" id="UP001460270"/>
    </source>
</evidence>
<keyword evidence="4" id="KW-0496">Mitochondrion</keyword>
<dbReference type="Proteomes" id="UP001460270">
    <property type="component" value="Unassembled WGS sequence"/>
</dbReference>
<dbReference type="PANTHER" id="PTHR13126">
    <property type="entry name" value="CHAPERONE ATP11"/>
    <property type="match status" value="1"/>
</dbReference>
<evidence type="ECO:0000256" key="5">
    <source>
        <dbReference type="SAM" id="MobiDB-lite"/>
    </source>
</evidence>